<dbReference type="PANTHER" id="PTHR35848:SF9">
    <property type="entry name" value="SLL1358 PROTEIN"/>
    <property type="match status" value="1"/>
</dbReference>
<feature type="domain" description="Cupin type-2" evidence="2">
    <location>
        <begin position="35"/>
        <end position="105"/>
    </location>
</feature>
<dbReference type="CDD" id="cd02208">
    <property type="entry name" value="cupin_RmlC-like"/>
    <property type="match status" value="1"/>
</dbReference>
<comment type="caution">
    <text evidence="3">The sequence shown here is derived from an EMBL/GenBank/DDBJ whole genome shotgun (WGS) entry which is preliminary data.</text>
</comment>
<sequence length="155" mass="17064">MEKVRIDEIDRRIDVSTDQRPLTKALGASDLALNYYELAPGDSPAYGYHKHERQEEVFYLQQGEMTFETEAGEVVLEGGEAIRFGPGEYQRGVNTGSERAVLLAVGAPQDGGDVEILRECPECGDRTPTTVELAADREGKITRCLACGTETGYFE</sequence>
<dbReference type="Gene3D" id="2.60.120.10">
    <property type="entry name" value="Jelly Rolls"/>
    <property type="match status" value="1"/>
</dbReference>
<name>A0A6B0T119_9EURY</name>
<dbReference type="InterPro" id="IPR014710">
    <property type="entry name" value="RmlC-like_jellyroll"/>
</dbReference>
<dbReference type="EMBL" id="WUUT01000003">
    <property type="protein sequence ID" value="MXR51764.1"/>
    <property type="molecule type" value="Genomic_DNA"/>
</dbReference>
<keyword evidence="4" id="KW-1185">Reference proteome</keyword>
<dbReference type="SUPFAM" id="SSF51182">
    <property type="entry name" value="RmlC-like cupins"/>
    <property type="match status" value="1"/>
</dbReference>
<evidence type="ECO:0000313" key="4">
    <source>
        <dbReference type="Proteomes" id="UP000466535"/>
    </source>
</evidence>
<evidence type="ECO:0000313" key="3">
    <source>
        <dbReference type="EMBL" id="MXR51764.1"/>
    </source>
</evidence>
<dbReference type="GO" id="GO:0046872">
    <property type="term" value="F:metal ion binding"/>
    <property type="evidence" value="ECO:0007669"/>
    <property type="project" value="UniProtKB-KW"/>
</dbReference>
<gene>
    <name evidence="3" type="ORF">GRX03_09125</name>
</gene>
<proteinExistence type="predicted"/>
<organism evidence="3 4">
    <name type="scientific">Halovenus carboxidivorans</name>
    <dbReference type="NCBI Taxonomy" id="2692199"/>
    <lineage>
        <taxon>Archaea</taxon>
        <taxon>Methanobacteriati</taxon>
        <taxon>Methanobacteriota</taxon>
        <taxon>Stenosarchaea group</taxon>
        <taxon>Halobacteria</taxon>
        <taxon>Halobacteriales</taxon>
        <taxon>Haloarculaceae</taxon>
        <taxon>Halovenus</taxon>
    </lineage>
</organism>
<reference evidence="3 4" key="1">
    <citation type="submission" date="2019-12" db="EMBL/GenBank/DDBJ databases">
        <title>Isolation and characterization of three novel carbon monoxide-oxidizing members of Halobacteria from salione crusts and soils.</title>
        <authorList>
            <person name="Myers M.R."/>
            <person name="King G.M."/>
        </authorList>
    </citation>
    <scope>NUCLEOTIDE SEQUENCE [LARGE SCALE GENOMIC DNA]</scope>
    <source>
        <strain evidence="3 4">WSH3</strain>
    </source>
</reference>
<accession>A0A6B0T119</accession>
<evidence type="ECO:0000259" key="2">
    <source>
        <dbReference type="Pfam" id="PF07883"/>
    </source>
</evidence>
<evidence type="ECO:0000256" key="1">
    <source>
        <dbReference type="ARBA" id="ARBA00022723"/>
    </source>
</evidence>
<dbReference type="OrthoDB" id="190812at2157"/>
<dbReference type="InterPro" id="IPR013096">
    <property type="entry name" value="Cupin_2"/>
</dbReference>
<dbReference type="RefSeq" id="WP_159763895.1">
    <property type="nucleotide sequence ID" value="NZ_WUUT01000003.1"/>
</dbReference>
<dbReference type="PANTHER" id="PTHR35848">
    <property type="entry name" value="OXALATE-BINDING PROTEIN"/>
    <property type="match status" value="1"/>
</dbReference>
<dbReference type="AlphaFoldDB" id="A0A6B0T119"/>
<protein>
    <submittedName>
        <fullName evidence="3">Cupin domain-containing protein</fullName>
    </submittedName>
</protein>
<dbReference type="InterPro" id="IPR051610">
    <property type="entry name" value="GPI/OXD"/>
</dbReference>
<dbReference type="InterPro" id="IPR011051">
    <property type="entry name" value="RmlC_Cupin_sf"/>
</dbReference>
<keyword evidence="1" id="KW-0479">Metal-binding</keyword>
<dbReference type="Proteomes" id="UP000466535">
    <property type="component" value="Unassembled WGS sequence"/>
</dbReference>
<dbReference type="Pfam" id="PF07883">
    <property type="entry name" value="Cupin_2"/>
    <property type="match status" value="1"/>
</dbReference>